<dbReference type="EMBL" id="NPEV01000003">
    <property type="protein sequence ID" value="RAI29581.1"/>
    <property type="molecule type" value="Genomic_DNA"/>
</dbReference>
<dbReference type="Proteomes" id="UP000249299">
    <property type="component" value="Unassembled WGS sequence"/>
</dbReference>
<accession>A0A327JU17</accession>
<dbReference type="RefSeq" id="WP_111432744.1">
    <property type="nucleotide sequence ID" value="NZ_JACIGG010000012.1"/>
</dbReference>
<evidence type="ECO:0000313" key="2">
    <source>
        <dbReference type="Proteomes" id="UP000249299"/>
    </source>
</evidence>
<evidence type="ECO:0000313" key="1">
    <source>
        <dbReference type="EMBL" id="RAI29581.1"/>
    </source>
</evidence>
<comment type="caution">
    <text evidence="1">The sequence shown here is derived from an EMBL/GenBank/DDBJ whole genome shotgun (WGS) entry which is preliminary data.</text>
</comment>
<dbReference type="Gene3D" id="3.10.490.10">
    <property type="entry name" value="Gamma-glutamyl cyclotransferase-like"/>
    <property type="match status" value="1"/>
</dbReference>
<organism evidence="1 2">
    <name type="scientific">Rhodobium orientis</name>
    <dbReference type="NCBI Taxonomy" id="34017"/>
    <lineage>
        <taxon>Bacteria</taxon>
        <taxon>Pseudomonadati</taxon>
        <taxon>Pseudomonadota</taxon>
        <taxon>Alphaproteobacteria</taxon>
        <taxon>Hyphomicrobiales</taxon>
        <taxon>Rhodobiaceae</taxon>
        <taxon>Rhodobium</taxon>
    </lineage>
</organism>
<name>A0A327JU17_9HYPH</name>
<protein>
    <recommendedName>
        <fullName evidence="3">Gamma-glutamylcyclotransferase</fullName>
    </recommendedName>
</protein>
<proteinExistence type="predicted"/>
<dbReference type="AlphaFoldDB" id="A0A327JU17"/>
<reference evidence="1 2" key="1">
    <citation type="submission" date="2017-07" db="EMBL/GenBank/DDBJ databases">
        <title>Draft Genome Sequences of Select Purple Nonsulfur Bacteria.</title>
        <authorList>
            <person name="Lasarre B."/>
            <person name="Mckinlay J.B."/>
        </authorList>
    </citation>
    <scope>NUCLEOTIDE SEQUENCE [LARGE SCALE GENOMIC DNA]</scope>
    <source>
        <strain evidence="1 2">DSM 11290</strain>
    </source>
</reference>
<dbReference type="InterPro" id="IPR036568">
    <property type="entry name" value="GGCT-like_sf"/>
</dbReference>
<dbReference type="SUPFAM" id="SSF110857">
    <property type="entry name" value="Gamma-glutamyl cyclotransferase-like"/>
    <property type="match status" value="1"/>
</dbReference>
<keyword evidence="2" id="KW-1185">Reference proteome</keyword>
<evidence type="ECO:0008006" key="3">
    <source>
        <dbReference type="Google" id="ProtNLM"/>
    </source>
</evidence>
<gene>
    <name evidence="1" type="ORF">CH339_02735</name>
</gene>
<dbReference type="OrthoDB" id="5567366at2"/>
<dbReference type="CDD" id="cd06661">
    <property type="entry name" value="GGCT_like"/>
    <property type="match status" value="1"/>
</dbReference>
<sequence>MTDMIAVFGYGSLVNQATLPPGTPSIPGTLSGFRRAWRIAGKTPIGHTCGLTAEPADGSAIRGTLILYPRSELADLDEREWRYDRHDLDLAAFSPDGDAAAAPTTRIVYRVKREHERWGDEDHPVIQSYVDCVLRGYFERWGVLGVRHFVETTAGWQVPIRRDRAEPRYRRAVRITAEEEDLFDRILAEAGARWID</sequence>
<dbReference type="InterPro" id="IPR013024">
    <property type="entry name" value="GGCT-like"/>
</dbReference>